<dbReference type="InParanoid" id="I1CMZ4"/>
<proteinExistence type="predicted"/>
<dbReference type="GeneID" id="93621500"/>
<sequence length="88" mass="10527">MKFEVNIGDPYSDHIRIFIRRCLYFDFSTENQKLLIQCFHLTFFIIKIKLNVLMGSTNFSFPKAYAFRKLVSENKVKTSIFKIQAFKF</sequence>
<dbReference type="RefSeq" id="XP_067525220.1">
    <property type="nucleotide sequence ID" value="XM_067669119.1"/>
</dbReference>
<dbReference type="AlphaFoldDB" id="I1CMZ4"/>
<protein>
    <submittedName>
        <fullName evidence="1">Uncharacterized protein</fullName>
    </submittedName>
</protein>
<accession>I1CMZ4</accession>
<evidence type="ECO:0000313" key="1">
    <source>
        <dbReference type="EMBL" id="EIE89824.1"/>
    </source>
</evidence>
<evidence type="ECO:0000313" key="2">
    <source>
        <dbReference type="Proteomes" id="UP000009138"/>
    </source>
</evidence>
<gene>
    <name evidence="1" type="ORF">RO3G_14535</name>
</gene>
<dbReference type="Proteomes" id="UP000009138">
    <property type="component" value="Unassembled WGS sequence"/>
</dbReference>
<reference evidence="1 2" key="1">
    <citation type="journal article" date="2009" name="PLoS Genet.">
        <title>Genomic analysis of the basal lineage fungus Rhizopus oryzae reveals a whole-genome duplication.</title>
        <authorList>
            <person name="Ma L.-J."/>
            <person name="Ibrahim A.S."/>
            <person name="Skory C."/>
            <person name="Grabherr M.G."/>
            <person name="Burger G."/>
            <person name="Butler M."/>
            <person name="Elias M."/>
            <person name="Idnurm A."/>
            <person name="Lang B.F."/>
            <person name="Sone T."/>
            <person name="Abe A."/>
            <person name="Calvo S.E."/>
            <person name="Corrochano L.M."/>
            <person name="Engels R."/>
            <person name="Fu J."/>
            <person name="Hansberg W."/>
            <person name="Kim J.-M."/>
            <person name="Kodira C.D."/>
            <person name="Koehrsen M.J."/>
            <person name="Liu B."/>
            <person name="Miranda-Saavedra D."/>
            <person name="O'Leary S."/>
            <person name="Ortiz-Castellanos L."/>
            <person name="Poulter R."/>
            <person name="Rodriguez-Romero J."/>
            <person name="Ruiz-Herrera J."/>
            <person name="Shen Y.-Q."/>
            <person name="Zeng Q."/>
            <person name="Galagan J."/>
            <person name="Birren B.W."/>
            <person name="Cuomo C.A."/>
            <person name="Wickes B.L."/>
        </authorList>
    </citation>
    <scope>NUCLEOTIDE SEQUENCE [LARGE SCALE GENOMIC DNA]</scope>
    <source>
        <strain evidence="2">RA 99-880 / ATCC MYA-4621 / FGSC 9543 / NRRL 43880</strain>
    </source>
</reference>
<name>I1CMZ4_RHIO9</name>
<dbReference type="EMBL" id="CH476745">
    <property type="protein sequence ID" value="EIE89824.1"/>
    <property type="molecule type" value="Genomic_DNA"/>
</dbReference>
<dbReference type="VEuPathDB" id="FungiDB:RO3G_14535"/>
<organism evidence="1 2">
    <name type="scientific">Rhizopus delemar (strain RA 99-880 / ATCC MYA-4621 / FGSC 9543 / NRRL 43880)</name>
    <name type="common">Mucormycosis agent</name>
    <name type="synonym">Rhizopus arrhizus var. delemar</name>
    <dbReference type="NCBI Taxonomy" id="246409"/>
    <lineage>
        <taxon>Eukaryota</taxon>
        <taxon>Fungi</taxon>
        <taxon>Fungi incertae sedis</taxon>
        <taxon>Mucoromycota</taxon>
        <taxon>Mucoromycotina</taxon>
        <taxon>Mucoromycetes</taxon>
        <taxon>Mucorales</taxon>
        <taxon>Mucorineae</taxon>
        <taxon>Rhizopodaceae</taxon>
        <taxon>Rhizopus</taxon>
    </lineage>
</organism>
<keyword evidence="2" id="KW-1185">Reference proteome</keyword>